<feature type="region of interest" description="Disordered" evidence="1">
    <location>
        <begin position="1"/>
        <end position="21"/>
    </location>
</feature>
<dbReference type="InterPro" id="IPR013901">
    <property type="entry name" value="Anthrone_oxy"/>
</dbReference>
<comment type="caution">
    <text evidence="3">The sequence shown here is derived from an EMBL/GenBank/DDBJ whole genome shotgun (WGS) entry which is preliminary data.</text>
</comment>
<dbReference type="EMBL" id="BAABJP010000062">
    <property type="protein sequence ID" value="GAA5174485.1"/>
    <property type="molecule type" value="Genomic_DNA"/>
</dbReference>
<evidence type="ECO:0008006" key="5">
    <source>
        <dbReference type="Google" id="ProtNLM"/>
    </source>
</evidence>
<evidence type="ECO:0000313" key="4">
    <source>
        <dbReference type="Proteomes" id="UP001428817"/>
    </source>
</evidence>
<dbReference type="Proteomes" id="UP001428817">
    <property type="component" value="Unassembled WGS sequence"/>
</dbReference>
<feature type="transmembrane region" description="Helical" evidence="2">
    <location>
        <begin position="30"/>
        <end position="58"/>
    </location>
</feature>
<accession>A0ABP9RC78</accession>
<evidence type="ECO:0000256" key="2">
    <source>
        <dbReference type="SAM" id="Phobius"/>
    </source>
</evidence>
<organism evidence="3 4">
    <name type="scientific">Pseudonocardia eucalypti</name>
    <dbReference type="NCBI Taxonomy" id="648755"/>
    <lineage>
        <taxon>Bacteria</taxon>
        <taxon>Bacillati</taxon>
        <taxon>Actinomycetota</taxon>
        <taxon>Actinomycetes</taxon>
        <taxon>Pseudonocardiales</taxon>
        <taxon>Pseudonocardiaceae</taxon>
        <taxon>Pseudonocardia</taxon>
    </lineage>
</organism>
<keyword evidence="2" id="KW-0812">Transmembrane</keyword>
<name>A0ABP9RC78_9PSEU</name>
<keyword evidence="4" id="KW-1185">Reference proteome</keyword>
<feature type="transmembrane region" description="Helical" evidence="2">
    <location>
        <begin position="78"/>
        <end position="98"/>
    </location>
</feature>
<sequence>MEGLAASGLAEAMTNGGTPEPRGRLRSAGLLLATVAAGLQAGTYFIFGFGVMPGLALGDDRTFVAAMQQFNVSFMNPWFLGSFLAAPLLALVAVVLHLGTRSATLHWAVVGFLGAAATFVVTGVVHIPLNEAIDAAGPPDRISDLGAVRAAHEATWVSWNLVRVLTSTASLAALAYASLRCRPSTSSS</sequence>
<keyword evidence="2" id="KW-0472">Membrane</keyword>
<keyword evidence="2" id="KW-1133">Transmembrane helix</keyword>
<gene>
    <name evidence="3" type="ORF">GCM10023321_78420</name>
</gene>
<evidence type="ECO:0000313" key="3">
    <source>
        <dbReference type="EMBL" id="GAA5174485.1"/>
    </source>
</evidence>
<reference evidence="4" key="1">
    <citation type="journal article" date="2019" name="Int. J. Syst. Evol. Microbiol.">
        <title>The Global Catalogue of Microorganisms (GCM) 10K type strain sequencing project: providing services to taxonomists for standard genome sequencing and annotation.</title>
        <authorList>
            <consortium name="The Broad Institute Genomics Platform"/>
            <consortium name="The Broad Institute Genome Sequencing Center for Infectious Disease"/>
            <person name="Wu L."/>
            <person name="Ma J."/>
        </authorList>
    </citation>
    <scope>NUCLEOTIDE SEQUENCE [LARGE SCALE GENOMIC DNA]</scope>
    <source>
        <strain evidence="4">JCM 18303</strain>
    </source>
</reference>
<evidence type="ECO:0000256" key="1">
    <source>
        <dbReference type="SAM" id="MobiDB-lite"/>
    </source>
</evidence>
<protein>
    <recommendedName>
        <fullName evidence="5">DUF1772 domain-containing protein</fullName>
    </recommendedName>
</protein>
<proteinExistence type="predicted"/>
<dbReference type="Pfam" id="PF08592">
    <property type="entry name" value="Anthrone_oxy"/>
    <property type="match status" value="1"/>
</dbReference>
<feature type="transmembrane region" description="Helical" evidence="2">
    <location>
        <begin position="105"/>
        <end position="129"/>
    </location>
</feature>